<proteinExistence type="predicted"/>
<name>A0ABT0YUK5_9BURK</name>
<comment type="caution">
    <text evidence="1">The sequence shown here is derived from an EMBL/GenBank/DDBJ whole genome shotgun (WGS) entry which is preliminary data.</text>
</comment>
<protein>
    <submittedName>
        <fullName evidence="1">Uncharacterized protein</fullName>
    </submittedName>
</protein>
<organism evidence="1 2">
    <name type="scientific">Caldimonas mangrovi</name>
    <dbReference type="NCBI Taxonomy" id="2944811"/>
    <lineage>
        <taxon>Bacteria</taxon>
        <taxon>Pseudomonadati</taxon>
        <taxon>Pseudomonadota</taxon>
        <taxon>Betaproteobacteria</taxon>
        <taxon>Burkholderiales</taxon>
        <taxon>Sphaerotilaceae</taxon>
        <taxon>Caldimonas</taxon>
    </lineage>
</organism>
<sequence length="102" mass="10970">MNFKGDRLGFDGIATGRCGCDAVAMDTGEDWSFRRETLLQACTEPALMALVRAAMSREIARDRDSLLSLCTLPADAPWRTSCAPGPNRGRCAACAPTRSRCG</sequence>
<evidence type="ECO:0000313" key="2">
    <source>
        <dbReference type="Proteomes" id="UP001165541"/>
    </source>
</evidence>
<reference evidence="1" key="1">
    <citation type="submission" date="2022-05" db="EMBL/GenBank/DDBJ databases">
        <title>Schlegelella sp. nov., isolated from mangrove soil.</title>
        <authorList>
            <person name="Liu Y."/>
            <person name="Ge X."/>
            <person name="Liu W."/>
        </authorList>
    </citation>
    <scope>NUCLEOTIDE SEQUENCE</scope>
    <source>
        <strain evidence="1">S2-27</strain>
    </source>
</reference>
<keyword evidence="2" id="KW-1185">Reference proteome</keyword>
<dbReference type="EMBL" id="JAMKFE010000015">
    <property type="protein sequence ID" value="MCM5681962.1"/>
    <property type="molecule type" value="Genomic_DNA"/>
</dbReference>
<accession>A0ABT0YUK5</accession>
<gene>
    <name evidence="1" type="ORF">M8A51_20740</name>
</gene>
<evidence type="ECO:0000313" key="1">
    <source>
        <dbReference type="EMBL" id="MCM5681962.1"/>
    </source>
</evidence>
<dbReference type="Proteomes" id="UP001165541">
    <property type="component" value="Unassembled WGS sequence"/>
</dbReference>
<dbReference type="RefSeq" id="WP_251780517.1">
    <property type="nucleotide sequence ID" value="NZ_JAMKFE010000015.1"/>
</dbReference>